<protein>
    <submittedName>
        <fullName evidence="5">Putative transcriptional regulator</fullName>
    </submittedName>
</protein>
<keyword evidence="3" id="KW-0804">Transcription</keyword>
<comment type="caution">
    <text evidence="5">The sequence shown here is derived from an EMBL/GenBank/DDBJ whole genome shotgun (WGS) entry which is preliminary data.</text>
</comment>
<sequence length="69" mass="7313">MLIEAVTRAQSALNELLCAIPVLRPNIDHSNDQHDAVVAAILAGSPERARAVMEEHCDATAALLRGLIG</sequence>
<dbReference type="STRING" id="1194083.BN12_980011"/>
<dbReference type="GO" id="GO:0003677">
    <property type="term" value="F:DNA binding"/>
    <property type="evidence" value="ECO:0007669"/>
    <property type="project" value="UniProtKB-KW"/>
</dbReference>
<dbReference type="InterPro" id="IPR008920">
    <property type="entry name" value="TF_FadR/GntR_C"/>
</dbReference>
<evidence type="ECO:0000256" key="1">
    <source>
        <dbReference type="ARBA" id="ARBA00023015"/>
    </source>
</evidence>
<dbReference type="AlphaFoldDB" id="A0A077M8Z5"/>
<dbReference type="Pfam" id="PF07729">
    <property type="entry name" value="FCD"/>
    <property type="match status" value="1"/>
</dbReference>
<organism evidence="5 6">
    <name type="scientific">Nostocoides japonicum T1-X7</name>
    <dbReference type="NCBI Taxonomy" id="1194083"/>
    <lineage>
        <taxon>Bacteria</taxon>
        <taxon>Bacillati</taxon>
        <taxon>Actinomycetota</taxon>
        <taxon>Actinomycetes</taxon>
        <taxon>Micrococcales</taxon>
        <taxon>Intrasporangiaceae</taxon>
        <taxon>Nostocoides</taxon>
    </lineage>
</organism>
<dbReference type="EMBL" id="CAJB01000434">
    <property type="protein sequence ID" value="CCH80514.1"/>
    <property type="molecule type" value="Genomic_DNA"/>
</dbReference>
<evidence type="ECO:0000256" key="3">
    <source>
        <dbReference type="ARBA" id="ARBA00023163"/>
    </source>
</evidence>
<evidence type="ECO:0000313" key="6">
    <source>
        <dbReference type="Proteomes" id="UP000035721"/>
    </source>
</evidence>
<dbReference type="InterPro" id="IPR011711">
    <property type="entry name" value="GntR_C"/>
</dbReference>
<dbReference type="Gene3D" id="1.20.120.530">
    <property type="entry name" value="GntR ligand-binding domain-like"/>
    <property type="match status" value="1"/>
</dbReference>
<keyword evidence="6" id="KW-1185">Reference proteome</keyword>
<keyword evidence="1" id="KW-0805">Transcription regulation</keyword>
<evidence type="ECO:0000259" key="4">
    <source>
        <dbReference type="Pfam" id="PF07729"/>
    </source>
</evidence>
<gene>
    <name evidence="5" type="ORF">BN12_980011</name>
</gene>
<accession>A0A077M8Z5</accession>
<dbReference type="Proteomes" id="UP000035721">
    <property type="component" value="Unassembled WGS sequence"/>
</dbReference>
<evidence type="ECO:0000313" key="5">
    <source>
        <dbReference type="EMBL" id="CCH80514.1"/>
    </source>
</evidence>
<reference evidence="5 6" key="1">
    <citation type="journal article" date="2013" name="ISME J.">
        <title>A metabolic model for members of the genus Tetrasphaera involved in enhanced biological phosphorus removal.</title>
        <authorList>
            <person name="Kristiansen R."/>
            <person name="Nguyen H.T.T."/>
            <person name="Saunders A.M."/>
            <person name="Nielsen J.L."/>
            <person name="Wimmer R."/>
            <person name="Le V.Q."/>
            <person name="McIlroy S.J."/>
            <person name="Petrovski S."/>
            <person name="Seviour R.J."/>
            <person name="Calteau A."/>
            <person name="Nielsen K.L."/>
            <person name="Nielsen P.H."/>
        </authorList>
    </citation>
    <scope>NUCLEOTIDE SEQUENCE [LARGE SCALE GENOMIC DNA]</scope>
    <source>
        <strain evidence="5 6">T1-X7</strain>
    </source>
</reference>
<name>A0A077M8Z5_9MICO</name>
<feature type="domain" description="GntR C-terminal" evidence="4">
    <location>
        <begin position="4"/>
        <end position="58"/>
    </location>
</feature>
<dbReference type="SUPFAM" id="SSF48008">
    <property type="entry name" value="GntR ligand-binding domain-like"/>
    <property type="match status" value="1"/>
</dbReference>
<keyword evidence="2" id="KW-0238">DNA-binding</keyword>
<proteinExistence type="predicted"/>
<evidence type="ECO:0000256" key="2">
    <source>
        <dbReference type="ARBA" id="ARBA00023125"/>
    </source>
</evidence>